<dbReference type="SUPFAM" id="SSF56784">
    <property type="entry name" value="HAD-like"/>
    <property type="match status" value="1"/>
</dbReference>
<dbReference type="InterPro" id="IPR023214">
    <property type="entry name" value="HAD_sf"/>
</dbReference>
<name>A0A1X7HGD7_9BACL</name>
<sequence>MIFVFDLDGTICFQGKPLSPVIIDAIDKLTYHGHDIIFASARPIRDLLPTLPEHMHAYPMVGGNGAIVAKEKNIISTVHFEEDARDRIVTMINNYNLKYLIDSDWDYSYTGSEDHPIRRNVDPQKRANHVSLESIRKMIKIVLFDVSDHSLVLEELSALPVVIHKHGNEGILDISPQGIDKWNGLMRLGLQDRSYIAFGNDANDISMFQHAHTSIMIGSHKELESYATEQLQADEELIAQRLLAFCKVTEQTDCLTMI</sequence>
<dbReference type="PANTHER" id="PTHR10000:SF53">
    <property type="entry name" value="5-AMINO-6-(5-PHOSPHO-D-RIBITYLAMINO)URACIL PHOSPHATASE YBJI-RELATED"/>
    <property type="match status" value="1"/>
</dbReference>
<evidence type="ECO:0000313" key="2">
    <source>
        <dbReference type="Proteomes" id="UP000192940"/>
    </source>
</evidence>
<dbReference type="RefSeq" id="WP_208914184.1">
    <property type="nucleotide sequence ID" value="NZ_LT840184.1"/>
</dbReference>
<dbReference type="EMBL" id="LT840184">
    <property type="protein sequence ID" value="SMF86164.1"/>
    <property type="molecule type" value="Genomic_DNA"/>
</dbReference>
<reference evidence="1 2" key="1">
    <citation type="submission" date="2017-04" db="EMBL/GenBank/DDBJ databases">
        <authorList>
            <person name="Afonso C.L."/>
            <person name="Miller P.J."/>
            <person name="Scott M.A."/>
            <person name="Spackman E."/>
            <person name="Goraichik I."/>
            <person name="Dimitrov K.M."/>
            <person name="Suarez D.L."/>
            <person name="Swayne D.E."/>
        </authorList>
    </citation>
    <scope>NUCLEOTIDE SEQUENCE [LARGE SCALE GENOMIC DNA]</scope>
    <source>
        <strain evidence="1 2">N3/975</strain>
    </source>
</reference>
<dbReference type="InterPro" id="IPR036412">
    <property type="entry name" value="HAD-like_sf"/>
</dbReference>
<dbReference type="Proteomes" id="UP000192940">
    <property type="component" value="Chromosome I"/>
</dbReference>
<dbReference type="Pfam" id="PF08282">
    <property type="entry name" value="Hydrolase_3"/>
    <property type="match status" value="1"/>
</dbReference>
<evidence type="ECO:0008006" key="3">
    <source>
        <dbReference type="Google" id="ProtNLM"/>
    </source>
</evidence>
<organism evidence="1 2">
    <name type="scientific">Paenibacillus uliginis N3/975</name>
    <dbReference type="NCBI Taxonomy" id="1313296"/>
    <lineage>
        <taxon>Bacteria</taxon>
        <taxon>Bacillati</taxon>
        <taxon>Bacillota</taxon>
        <taxon>Bacilli</taxon>
        <taxon>Bacillales</taxon>
        <taxon>Paenibacillaceae</taxon>
        <taxon>Paenibacillus</taxon>
    </lineage>
</organism>
<dbReference type="PANTHER" id="PTHR10000">
    <property type="entry name" value="PHOSPHOSERINE PHOSPHATASE"/>
    <property type="match status" value="1"/>
</dbReference>
<dbReference type="Gene3D" id="3.40.50.1000">
    <property type="entry name" value="HAD superfamily/HAD-like"/>
    <property type="match status" value="1"/>
</dbReference>
<dbReference type="GO" id="GO:0000287">
    <property type="term" value="F:magnesium ion binding"/>
    <property type="evidence" value="ECO:0007669"/>
    <property type="project" value="TreeGrafter"/>
</dbReference>
<protein>
    <recommendedName>
        <fullName evidence="3">Cof subfamily of IIB subfamily of haloacid dehalogenase superfamily/HAD-superfamily hydrolase, subfamily IIB</fullName>
    </recommendedName>
</protein>
<dbReference type="Gene3D" id="3.30.1240.10">
    <property type="match status" value="1"/>
</dbReference>
<dbReference type="STRING" id="1313296.SAMN05661091_3314"/>
<proteinExistence type="predicted"/>
<gene>
    <name evidence="1" type="ORF">SAMN05661091_3314</name>
</gene>
<evidence type="ECO:0000313" key="1">
    <source>
        <dbReference type="EMBL" id="SMF86164.1"/>
    </source>
</evidence>
<dbReference type="InterPro" id="IPR006379">
    <property type="entry name" value="HAD-SF_hydro_IIB"/>
</dbReference>
<accession>A0A1X7HGD7</accession>
<dbReference type="GO" id="GO:0016791">
    <property type="term" value="F:phosphatase activity"/>
    <property type="evidence" value="ECO:0007669"/>
    <property type="project" value="TreeGrafter"/>
</dbReference>
<dbReference type="GO" id="GO:0005829">
    <property type="term" value="C:cytosol"/>
    <property type="evidence" value="ECO:0007669"/>
    <property type="project" value="TreeGrafter"/>
</dbReference>
<dbReference type="NCBIfam" id="TIGR01484">
    <property type="entry name" value="HAD-SF-IIB"/>
    <property type="match status" value="1"/>
</dbReference>
<keyword evidence="2" id="KW-1185">Reference proteome</keyword>
<dbReference type="AlphaFoldDB" id="A0A1X7HGD7"/>